<dbReference type="GeneID" id="64692224"/>
<gene>
    <name evidence="2" type="ORF">F5147DRAFT_524573</name>
</gene>
<comment type="caution">
    <text evidence="2">The sequence shown here is derived from an EMBL/GenBank/DDBJ whole genome shotgun (WGS) entry which is preliminary data.</text>
</comment>
<evidence type="ECO:0000313" key="2">
    <source>
        <dbReference type="EMBL" id="KAG2095267.1"/>
    </source>
</evidence>
<accession>A0A9P7EYF4</accession>
<feature type="region of interest" description="Disordered" evidence="1">
    <location>
        <begin position="1"/>
        <end position="24"/>
    </location>
</feature>
<dbReference type="EMBL" id="JABBWM010000075">
    <property type="protein sequence ID" value="KAG2095267.1"/>
    <property type="molecule type" value="Genomic_DNA"/>
</dbReference>
<dbReference type="RefSeq" id="XP_041287782.1">
    <property type="nucleotide sequence ID" value="XM_041429965.1"/>
</dbReference>
<reference evidence="2" key="1">
    <citation type="journal article" date="2020" name="New Phytol.">
        <title>Comparative genomics reveals dynamic genome evolution in host specialist ectomycorrhizal fungi.</title>
        <authorList>
            <person name="Lofgren L.A."/>
            <person name="Nguyen N.H."/>
            <person name="Vilgalys R."/>
            <person name="Ruytinx J."/>
            <person name="Liao H.L."/>
            <person name="Branco S."/>
            <person name="Kuo A."/>
            <person name="LaButti K."/>
            <person name="Lipzen A."/>
            <person name="Andreopoulos W."/>
            <person name="Pangilinan J."/>
            <person name="Riley R."/>
            <person name="Hundley H."/>
            <person name="Na H."/>
            <person name="Barry K."/>
            <person name="Grigoriev I.V."/>
            <person name="Stajich J.E."/>
            <person name="Kennedy P.G."/>
        </authorList>
    </citation>
    <scope>NUCLEOTIDE SEQUENCE</scope>
    <source>
        <strain evidence="2">FC423</strain>
    </source>
</reference>
<dbReference type="OrthoDB" id="3234307at2759"/>
<sequence length="164" mass="18761">ADGLSRGFMTRERSPGDGSDWTVSEDWEESRGIVQDLFEVGTTSSPVSSSALETLRLRFANEPLFLEVIDALHDLDSDKTVKEKRRARHRAQHFFVAEDKLWRVPNDSSTRVHGKLECMTQEEAGELARREHLTKGHWGRDLVKLQLMDRIYSPRLDRSVANAI</sequence>
<feature type="non-terminal residue" evidence="2">
    <location>
        <position position="1"/>
    </location>
</feature>
<evidence type="ECO:0000313" key="3">
    <source>
        <dbReference type="Proteomes" id="UP000823399"/>
    </source>
</evidence>
<name>A0A9P7EYF4_9AGAM</name>
<dbReference type="AlphaFoldDB" id="A0A9P7EYF4"/>
<organism evidence="2 3">
    <name type="scientific">Suillus discolor</name>
    <dbReference type="NCBI Taxonomy" id="1912936"/>
    <lineage>
        <taxon>Eukaryota</taxon>
        <taxon>Fungi</taxon>
        <taxon>Dikarya</taxon>
        <taxon>Basidiomycota</taxon>
        <taxon>Agaricomycotina</taxon>
        <taxon>Agaricomycetes</taxon>
        <taxon>Agaricomycetidae</taxon>
        <taxon>Boletales</taxon>
        <taxon>Suillineae</taxon>
        <taxon>Suillaceae</taxon>
        <taxon>Suillus</taxon>
    </lineage>
</organism>
<feature type="non-terminal residue" evidence="2">
    <location>
        <position position="164"/>
    </location>
</feature>
<keyword evidence="3" id="KW-1185">Reference proteome</keyword>
<proteinExistence type="predicted"/>
<dbReference type="Proteomes" id="UP000823399">
    <property type="component" value="Unassembled WGS sequence"/>
</dbReference>
<evidence type="ECO:0000256" key="1">
    <source>
        <dbReference type="SAM" id="MobiDB-lite"/>
    </source>
</evidence>
<protein>
    <submittedName>
        <fullName evidence="2">Uncharacterized protein</fullName>
    </submittedName>
</protein>